<protein>
    <submittedName>
        <fullName evidence="2">Uncharacterized protein</fullName>
    </submittedName>
</protein>
<feature type="transmembrane region" description="Helical" evidence="1">
    <location>
        <begin position="25"/>
        <end position="47"/>
    </location>
</feature>
<gene>
    <name evidence="2" type="ORF">Aau02nite_89130</name>
</gene>
<organism evidence="2 3">
    <name type="scientific">Actinoplanes auranticolor</name>
    <dbReference type="NCBI Taxonomy" id="47988"/>
    <lineage>
        <taxon>Bacteria</taxon>
        <taxon>Bacillati</taxon>
        <taxon>Actinomycetota</taxon>
        <taxon>Actinomycetes</taxon>
        <taxon>Micromonosporales</taxon>
        <taxon>Micromonosporaceae</taxon>
        <taxon>Actinoplanes</taxon>
    </lineage>
</organism>
<feature type="transmembrane region" description="Helical" evidence="1">
    <location>
        <begin position="54"/>
        <end position="76"/>
    </location>
</feature>
<keyword evidence="1" id="KW-0472">Membrane</keyword>
<reference evidence="2" key="1">
    <citation type="submission" date="2021-03" db="EMBL/GenBank/DDBJ databases">
        <title>Whole genome shotgun sequence of Actinoplanes auranticolor NBRC 12245.</title>
        <authorList>
            <person name="Komaki H."/>
            <person name="Tamura T."/>
        </authorList>
    </citation>
    <scope>NUCLEOTIDE SEQUENCE</scope>
    <source>
        <strain evidence="2">NBRC 12245</strain>
    </source>
</reference>
<keyword evidence="1" id="KW-1133">Transmembrane helix</keyword>
<evidence type="ECO:0000256" key="1">
    <source>
        <dbReference type="SAM" id="Phobius"/>
    </source>
</evidence>
<name>A0A919SZB7_9ACTN</name>
<proteinExistence type="predicted"/>
<evidence type="ECO:0000313" key="2">
    <source>
        <dbReference type="EMBL" id="GIM80132.1"/>
    </source>
</evidence>
<dbReference type="AlphaFoldDB" id="A0A919SZB7"/>
<accession>A0A919SZB7</accession>
<dbReference type="Proteomes" id="UP000681340">
    <property type="component" value="Unassembled WGS sequence"/>
</dbReference>
<keyword evidence="1" id="KW-0812">Transmembrane</keyword>
<comment type="caution">
    <text evidence="2">The sequence shown here is derived from an EMBL/GenBank/DDBJ whole genome shotgun (WGS) entry which is preliminary data.</text>
</comment>
<evidence type="ECO:0000313" key="3">
    <source>
        <dbReference type="Proteomes" id="UP000681340"/>
    </source>
</evidence>
<dbReference type="EMBL" id="BOQL01000090">
    <property type="protein sequence ID" value="GIM80132.1"/>
    <property type="molecule type" value="Genomic_DNA"/>
</dbReference>
<sequence length="365" mass="38590">MTSLHTVRIHYDDCPVGGGQLPKRVWRGVGVGATVVVGVGIGVATELMTDPPTIAWLVIIAALTVIAVAIQIGLLMSDGGNETTPSGSYPAVHQTAATIGNGSTSQVGRDVNNGLGGGPIALIAGVVGLLLLAAVVVVWNLRQPRDPSRETAQAAGAPSVTASGPTTPFAVKVLLDPQKYVDPKHEINTVNSFLFPAGGLTAEKPDKYCYAWHSWAREKNAADVEVTNFAISISAVTSDVVQVTGAELVATDLSDPHGDVAACEQGGETTHSFLNIDLDKRKLDFLDGGLKPVPFMRTIKPADPEVVYVKATATTCYCSWQLVLDISVAGKDYPYTVDNNGKPFVTAPREGNYRYFLYDSGKWIG</sequence>
<keyword evidence="3" id="KW-1185">Reference proteome</keyword>
<feature type="transmembrane region" description="Helical" evidence="1">
    <location>
        <begin position="120"/>
        <end position="141"/>
    </location>
</feature>